<dbReference type="EMBL" id="AGNK02001172">
    <property type="status" value="NOT_ANNOTATED_CDS"/>
    <property type="molecule type" value="Genomic_DNA"/>
</dbReference>
<dbReference type="InParanoid" id="K3ZYU5"/>
<dbReference type="Gramene" id="KQL25043">
    <property type="protein sequence ID" value="KQL25043"/>
    <property type="gene ID" value="SETIT_031777mg"/>
</dbReference>
<organism evidence="1 2">
    <name type="scientific">Setaria italica</name>
    <name type="common">Foxtail millet</name>
    <name type="synonym">Panicum italicum</name>
    <dbReference type="NCBI Taxonomy" id="4555"/>
    <lineage>
        <taxon>Eukaryota</taxon>
        <taxon>Viridiplantae</taxon>
        <taxon>Streptophyta</taxon>
        <taxon>Embryophyta</taxon>
        <taxon>Tracheophyta</taxon>
        <taxon>Spermatophyta</taxon>
        <taxon>Magnoliopsida</taxon>
        <taxon>Liliopsida</taxon>
        <taxon>Poales</taxon>
        <taxon>Poaceae</taxon>
        <taxon>PACMAD clade</taxon>
        <taxon>Panicoideae</taxon>
        <taxon>Panicodae</taxon>
        <taxon>Paniceae</taxon>
        <taxon>Cenchrinae</taxon>
        <taxon>Setaria</taxon>
    </lineage>
</organism>
<accession>K3ZYU5</accession>
<reference evidence="1" key="2">
    <citation type="submission" date="2018-08" db="UniProtKB">
        <authorList>
            <consortium name="EnsemblPlants"/>
        </authorList>
    </citation>
    <scope>IDENTIFICATION</scope>
    <source>
        <strain evidence="1">Yugu1</strain>
    </source>
</reference>
<keyword evidence="2" id="KW-1185">Reference proteome</keyword>
<protein>
    <submittedName>
        <fullName evidence="1">Uncharacterized protein</fullName>
    </submittedName>
</protein>
<sequence>MNTRVRTRHHQDSCRQYFNKNYVYQLYATFDFDPIKASTVISYSSASDLATMITGSARGSTVGMF</sequence>
<name>K3ZYU5_SETIT</name>
<dbReference type="AlphaFoldDB" id="K3ZYU5"/>
<dbReference type="HOGENOM" id="CLU_2853949_0_0_1"/>
<evidence type="ECO:0000313" key="2">
    <source>
        <dbReference type="Proteomes" id="UP000004995"/>
    </source>
</evidence>
<evidence type="ECO:0000313" key="1">
    <source>
        <dbReference type="EnsemblPlants" id="KQL25043"/>
    </source>
</evidence>
<dbReference type="Proteomes" id="UP000004995">
    <property type="component" value="Unassembled WGS sequence"/>
</dbReference>
<dbReference type="EnsemblPlants" id="KQL25043">
    <property type="protein sequence ID" value="KQL25043"/>
    <property type="gene ID" value="SETIT_031777mg"/>
</dbReference>
<reference evidence="2" key="1">
    <citation type="journal article" date="2012" name="Nat. Biotechnol.">
        <title>Reference genome sequence of the model plant Setaria.</title>
        <authorList>
            <person name="Bennetzen J.L."/>
            <person name="Schmutz J."/>
            <person name="Wang H."/>
            <person name="Percifield R."/>
            <person name="Hawkins J."/>
            <person name="Pontaroli A.C."/>
            <person name="Estep M."/>
            <person name="Feng L."/>
            <person name="Vaughn J.N."/>
            <person name="Grimwood J."/>
            <person name="Jenkins J."/>
            <person name="Barry K."/>
            <person name="Lindquist E."/>
            <person name="Hellsten U."/>
            <person name="Deshpande S."/>
            <person name="Wang X."/>
            <person name="Wu X."/>
            <person name="Mitros T."/>
            <person name="Triplett J."/>
            <person name="Yang X."/>
            <person name="Ye C.Y."/>
            <person name="Mauro-Herrera M."/>
            <person name="Wang L."/>
            <person name="Li P."/>
            <person name="Sharma M."/>
            <person name="Sharma R."/>
            <person name="Ronald P.C."/>
            <person name="Panaud O."/>
            <person name="Kellogg E.A."/>
            <person name="Brutnell T.P."/>
            <person name="Doust A.N."/>
            <person name="Tuskan G.A."/>
            <person name="Rokhsar D."/>
            <person name="Devos K.M."/>
        </authorList>
    </citation>
    <scope>NUCLEOTIDE SEQUENCE [LARGE SCALE GENOMIC DNA]</scope>
    <source>
        <strain evidence="2">cv. Yugu1</strain>
    </source>
</reference>
<proteinExistence type="predicted"/>